<evidence type="ECO:0000313" key="3">
    <source>
        <dbReference type="Proteomes" id="UP000543579"/>
    </source>
</evidence>
<dbReference type="Pfam" id="PF09407">
    <property type="entry name" value="AbiEi_1"/>
    <property type="match status" value="1"/>
</dbReference>
<dbReference type="AlphaFoldDB" id="A0A7W5CI90"/>
<dbReference type="RefSeq" id="WP_183419624.1">
    <property type="nucleotide sequence ID" value="NZ_JACHXY010000002.1"/>
</dbReference>
<dbReference type="EMBL" id="JACHXY010000002">
    <property type="protein sequence ID" value="MBB3158165.1"/>
    <property type="molecule type" value="Genomic_DNA"/>
</dbReference>
<proteinExistence type="predicted"/>
<dbReference type="Proteomes" id="UP000543579">
    <property type="component" value="Unassembled WGS sequence"/>
</dbReference>
<sequence>MVSPFLFFADERLSLAELSAACLDGLLVPLGEGFMPADAAETPWMRARSLLPLLGERWAAVRGSAAWIHGAVSEEPTSHHVQRAGPTRARARSDARTVFHDVRLEPVDVCTIAGVHVSSPGRTLVDLARSDDAADQALARTWAHADALVRVSAEEWLARHPRFPHGRRATALLTGTTTR</sequence>
<organism evidence="2 3">
    <name type="scientific">Microbacterium proteolyticum</name>
    <dbReference type="NCBI Taxonomy" id="1572644"/>
    <lineage>
        <taxon>Bacteria</taxon>
        <taxon>Bacillati</taxon>
        <taxon>Actinomycetota</taxon>
        <taxon>Actinomycetes</taxon>
        <taxon>Micrococcales</taxon>
        <taxon>Microbacteriaceae</taxon>
        <taxon>Microbacterium</taxon>
    </lineage>
</organism>
<gene>
    <name evidence="2" type="ORF">FHS07_001861</name>
</gene>
<comment type="caution">
    <text evidence="2">The sequence shown here is derived from an EMBL/GenBank/DDBJ whole genome shotgun (WGS) entry which is preliminary data.</text>
</comment>
<dbReference type="InterPro" id="IPR018547">
    <property type="entry name" value="AbiEi_C"/>
</dbReference>
<evidence type="ECO:0000259" key="1">
    <source>
        <dbReference type="Pfam" id="PF09407"/>
    </source>
</evidence>
<evidence type="ECO:0000313" key="2">
    <source>
        <dbReference type="EMBL" id="MBB3158165.1"/>
    </source>
</evidence>
<reference evidence="2 3" key="1">
    <citation type="submission" date="2020-08" db="EMBL/GenBank/DDBJ databases">
        <title>Genomic Encyclopedia of Type Strains, Phase III (KMG-III): the genomes of soil and plant-associated and newly described type strains.</title>
        <authorList>
            <person name="Whitman W."/>
        </authorList>
    </citation>
    <scope>NUCLEOTIDE SEQUENCE [LARGE SCALE GENOMIC DNA]</scope>
    <source>
        <strain evidence="2 3">CECT 8356</strain>
    </source>
</reference>
<protein>
    <recommendedName>
        <fullName evidence="1">AbiEi antitoxin C-terminal domain-containing protein</fullName>
    </recommendedName>
</protein>
<feature type="domain" description="AbiEi antitoxin C-terminal" evidence="1">
    <location>
        <begin position="54"/>
        <end position="159"/>
    </location>
</feature>
<name>A0A7W5CI90_9MICO</name>
<accession>A0A7W5CI90</accession>